<dbReference type="Proteomes" id="UP000093129">
    <property type="component" value="Unassembled WGS sequence"/>
</dbReference>
<accession>A0A1B9C050</accession>
<evidence type="ECO:0000256" key="5">
    <source>
        <dbReference type="ARBA" id="ARBA00022842"/>
    </source>
</evidence>
<evidence type="ECO:0000313" key="8">
    <source>
        <dbReference type="Proteomes" id="UP000093129"/>
    </source>
</evidence>
<evidence type="ECO:0000256" key="6">
    <source>
        <dbReference type="ARBA" id="ARBA00023118"/>
    </source>
</evidence>
<gene>
    <name evidence="7" type="ORF">BBC27_08330</name>
</gene>
<proteinExistence type="predicted"/>
<evidence type="ECO:0000256" key="4">
    <source>
        <dbReference type="ARBA" id="ARBA00022801"/>
    </source>
</evidence>
<keyword evidence="5" id="KW-0460">Magnesium</keyword>
<dbReference type="AlphaFoldDB" id="A0A1B9C050"/>
<evidence type="ECO:0000313" key="7">
    <source>
        <dbReference type="EMBL" id="OCB03347.1"/>
    </source>
</evidence>
<keyword evidence="2" id="KW-0479">Metal-binding</keyword>
<evidence type="ECO:0000256" key="2">
    <source>
        <dbReference type="ARBA" id="ARBA00022723"/>
    </source>
</evidence>
<evidence type="ECO:0000256" key="3">
    <source>
        <dbReference type="ARBA" id="ARBA00022759"/>
    </source>
</evidence>
<keyword evidence="6" id="KW-0051">Antiviral defense</keyword>
<dbReference type="InterPro" id="IPR002729">
    <property type="entry name" value="CRISPR-assoc_Cas1"/>
</dbReference>
<name>A0A1B9C050_9PROT</name>
<dbReference type="Pfam" id="PF01867">
    <property type="entry name" value="Cas_Cas1"/>
    <property type="match status" value="1"/>
</dbReference>
<dbReference type="EMBL" id="MASQ01000070">
    <property type="protein sequence ID" value="OCB03347.1"/>
    <property type="molecule type" value="Genomic_DNA"/>
</dbReference>
<protein>
    <submittedName>
        <fullName evidence="7">Uncharacterized protein</fullName>
    </submittedName>
</protein>
<sequence>MHADGPALRIDVFDRASTRFPLRTLSRVISAPGVEWKDLAIRACLSVGIPILFRDEQGNCLGYMLHTQRERHDLYERLSILVTRTDGSQHYQDWKDAALRRAHLKFVHLIDHHLQDLRPATVIKAFENIWIQCGGTENELATLRTLVTGIAVSWIADHSIPEEVEGIDARYPFLIDISELLFWHLMVFWRFERPKWANPQQLASWLWKHDENLKNQAYELVWLLICAMEGW</sequence>
<comment type="caution">
    <text evidence="7">The sequence shown here is derived from an EMBL/GenBank/DDBJ whole genome shotgun (WGS) entry which is preliminary data.</text>
</comment>
<keyword evidence="4" id="KW-0378">Hydrolase</keyword>
<organism evidence="7 8">
    <name type="scientific">Acidithiobacillus ferrivorans</name>
    <dbReference type="NCBI Taxonomy" id="160808"/>
    <lineage>
        <taxon>Bacteria</taxon>
        <taxon>Pseudomonadati</taxon>
        <taxon>Pseudomonadota</taxon>
        <taxon>Acidithiobacillia</taxon>
        <taxon>Acidithiobacillales</taxon>
        <taxon>Acidithiobacillaceae</taxon>
        <taxon>Acidithiobacillus</taxon>
    </lineage>
</organism>
<evidence type="ECO:0000256" key="1">
    <source>
        <dbReference type="ARBA" id="ARBA00022722"/>
    </source>
</evidence>
<reference evidence="7 8" key="1">
    <citation type="submission" date="2016-07" db="EMBL/GenBank/DDBJ databases">
        <title>Draft genome of a psychrotolerant acidophile Acidithiobacillus ferrivorans strain YL15.</title>
        <authorList>
            <person name="Peng T."/>
            <person name="Ma L."/>
            <person name="Nan M."/>
            <person name="An N."/>
            <person name="Wang M."/>
            <person name="Qiu G."/>
            <person name="Zeng W."/>
        </authorList>
    </citation>
    <scope>NUCLEOTIDE SEQUENCE [LARGE SCALE GENOMIC DNA]</scope>
    <source>
        <strain evidence="7 8">YL15</strain>
    </source>
</reference>
<keyword evidence="3" id="KW-0255">Endonuclease</keyword>
<keyword evidence="1" id="KW-0540">Nuclease</keyword>